<accession>A0A815GFT9</accession>
<gene>
    <name evidence="2" type="ORF">EDS130_LOCUS32628</name>
    <name evidence="1" type="ORF">XAT740_LOCUS23977</name>
</gene>
<evidence type="ECO:0000313" key="4">
    <source>
        <dbReference type="Proteomes" id="UP000663852"/>
    </source>
</evidence>
<organism evidence="2 4">
    <name type="scientific">Adineta ricciae</name>
    <name type="common">Rotifer</name>
    <dbReference type="NCBI Taxonomy" id="249248"/>
    <lineage>
        <taxon>Eukaryota</taxon>
        <taxon>Metazoa</taxon>
        <taxon>Spiralia</taxon>
        <taxon>Gnathifera</taxon>
        <taxon>Rotifera</taxon>
        <taxon>Eurotatoria</taxon>
        <taxon>Bdelloidea</taxon>
        <taxon>Adinetida</taxon>
        <taxon>Adinetidae</taxon>
        <taxon>Adineta</taxon>
    </lineage>
</organism>
<evidence type="ECO:0000313" key="3">
    <source>
        <dbReference type="Proteomes" id="UP000663828"/>
    </source>
</evidence>
<dbReference type="Proteomes" id="UP000663852">
    <property type="component" value="Unassembled WGS sequence"/>
</dbReference>
<dbReference type="EMBL" id="CAJNOR010001834">
    <property type="protein sequence ID" value="CAF1206913.1"/>
    <property type="molecule type" value="Genomic_DNA"/>
</dbReference>
<sequence length="75" mass="8750">MMVHATLRPLELIGCVQFKGDRLDVRITIHNGSPSLEMLPSDKRVVQLWNGNRVVDINSFNFFRNKLLKNAFYQF</sequence>
<reference evidence="2" key="1">
    <citation type="submission" date="2021-02" db="EMBL/GenBank/DDBJ databases">
        <authorList>
            <person name="Nowell W R."/>
        </authorList>
    </citation>
    <scope>NUCLEOTIDE SEQUENCE</scope>
</reference>
<dbReference type="AlphaFoldDB" id="A0A815GFT9"/>
<evidence type="ECO:0000313" key="2">
    <source>
        <dbReference type="EMBL" id="CAF1339031.1"/>
    </source>
</evidence>
<keyword evidence="3" id="KW-1185">Reference proteome</keyword>
<dbReference type="Proteomes" id="UP000663828">
    <property type="component" value="Unassembled WGS sequence"/>
</dbReference>
<comment type="caution">
    <text evidence="2">The sequence shown here is derived from an EMBL/GenBank/DDBJ whole genome shotgun (WGS) entry which is preliminary data.</text>
</comment>
<protein>
    <submittedName>
        <fullName evidence="2">Uncharacterized protein</fullName>
    </submittedName>
</protein>
<proteinExistence type="predicted"/>
<dbReference type="EMBL" id="CAJNOJ010000252">
    <property type="protein sequence ID" value="CAF1339031.1"/>
    <property type="molecule type" value="Genomic_DNA"/>
</dbReference>
<name>A0A815GFT9_ADIRI</name>
<evidence type="ECO:0000313" key="1">
    <source>
        <dbReference type="EMBL" id="CAF1206913.1"/>
    </source>
</evidence>